<comment type="caution">
    <text evidence="1">The sequence shown here is derived from an EMBL/GenBank/DDBJ whole genome shotgun (WGS) entry which is preliminary data.</text>
</comment>
<protein>
    <recommendedName>
        <fullName evidence="3">Secreted protein</fullName>
    </recommendedName>
</protein>
<evidence type="ECO:0000313" key="2">
    <source>
        <dbReference type="Proteomes" id="UP001054837"/>
    </source>
</evidence>
<evidence type="ECO:0000313" key="1">
    <source>
        <dbReference type="EMBL" id="GIY65158.1"/>
    </source>
</evidence>
<reference evidence="1 2" key="1">
    <citation type="submission" date="2021-06" db="EMBL/GenBank/DDBJ databases">
        <title>Caerostris darwini draft genome.</title>
        <authorList>
            <person name="Kono N."/>
            <person name="Arakawa K."/>
        </authorList>
    </citation>
    <scope>NUCLEOTIDE SEQUENCE [LARGE SCALE GENOMIC DNA]</scope>
</reference>
<dbReference type="Proteomes" id="UP001054837">
    <property type="component" value="Unassembled WGS sequence"/>
</dbReference>
<dbReference type="AlphaFoldDB" id="A0AAV4V573"/>
<organism evidence="1 2">
    <name type="scientific">Caerostris darwini</name>
    <dbReference type="NCBI Taxonomy" id="1538125"/>
    <lineage>
        <taxon>Eukaryota</taxon>
        <taxon>Metazoa</taxon>
        <taxon>Ecdysozoa</taxon>
        <taxon>Arthropoda</taxon>
        <taxon>Chelicerata</taxon>
        <taxon>Arachnida</taxon>
        <taxon>Araneae</taxon>
        <taxon>Araneomorphae</taxon>
        <taxon>Entelegynae</taxon>
        <taxon>Araneoidea</taxon>
        <taxon>Araneidae</taxon>
        <taxon>Caerostris</taxon>
    </lineage>
</organism>
<proteinExistence type="predicted"/>
<accession>A0AAV4V573</accession>
<sequence length="99" mass="10730">MGPVTRIIARFQCSGACCLISSLSLHGCDSGRCGPHRPAVMKRKVLVTATIRAISFEGSIPVAADIGSSENHPRISAPSRKNDKRPRFKFLSCCFIKNV</sequence>
<gene>
    <name evidence="1" type="ORF">CDAR_530461</name>
</gene>
<keyword evidence="2" id="KW-1185">Reference proteome</keyword>
<name>A0AAV4V573_9ARAC</name>
<evidence type="ECO:0008006" key="3">
    <source>
        <dbReference type="Google" id="ProtNLM"/>
    </source>
</evidence>
<dbReference type="EMBL" id="BPLQ01012396">
    <property type="protein sequence ID" value="GIY65158.1"/>
    <property type="molecule type" value="Genomic_DNA"/>
</dbReference>